<evidence type="ECO:0008006" key="3">
    <source>
        <dbReference type="Google" id="ProtNLM"/>
    </source>
</evidence>
<proteinExistence type="predicted"/>
<gene>
    <name evidence="1" type="ORF">BpHYR1_037913</name>
</gene>
<reference evidence="1 2" key="1">
    <citation type="journal article" date="2018" name="Sci. Rep.">
        <title>Genomic signatures of local adaptation to the degree of environmental predictability in rotifers.</title>
        <authorList>
            <person name="Franch-Gras L."/>
            <person name="Hahn C."/>
            <person name="Garcia-Roger E.M."/>
            <person name="Carmona M.J."/>
            <person name="Serra M."/>
            <person name="Gomez A."/>
        </authorList>
    </citation>
    <scope>NUCLEOTIDE SEQUENCE [LARGE SCALE GENOMIC DNA]</scope>
    <source>
        <strain evidence="1">HYR1</strain>
    </source>
</reference>
<sequence length="213" mass="24800">MADATLEVAQCPSVGSINLYLYHLISSNYLEFHEVSELASYRCQGRNYFISSDQRNAQDKFHHFLKTSDYYEILDIFLIPSSLSDRVVDFKVLIDHDMLSDHFPIQAIVNKLTSELRHSLKEFWNQNWLEFINKTEKNPLSSRPFWRKINKLGSKKSTRQIPSLFKDGKEFNTDIDKGKIFGDLLAATFSPHLDFNESEDNCEISHENWQGVV</sequence>
<evidence type="ECO:0000313" key="1">
    <source>
        <dbReference type="EMBL" id="RNA03319.1"/>
    </source>
</evidence>
<name>A0A3M7PWP3_BRAPC</name>
<dbReference type="EMBL" id="REGN01008541">
    <property type="protein sequence ID" value="RNA03319.1"/>
    <property type="molecule type" value="Genomic_DNA"/>
</dbReference>
<evidence type="ECO:0000313" key="2">
    <source>
        <dbReference type="Proteomes" id="UP000276133"/>
    </source>
</evidence>
<comment type="caution">
    <text evidence="1">The sequence shown here is derived from an EMBL/GenBank/DDBJ whole genome shotgun (WGS) entry which is preliminary data.</text>
</comment>
<dbReference type="OrthoDB" id="8030376at2759"/>
<organism evidence="1 2">
    <name type="scientific">Brachionus plicatilis</name>
    <name type="common">Marine rotifer</name>
    <name type="synonym">Brachionus muelleri</name>
    <dbReference type="NCBI Taxonomy" id="10195"/>
    <lineage>
        <taxon>Eukaryota</taxon>
        <taxon>Metazoa</taxon>
        <taxon>Spiralia</taxon>
        <taxon>Gnathifera</taxon>
        <taxon>Rotifera</taxon>
        <taxon>Eurotatoria</taxon>
        <taxon>Monogononta</taxon>
        <taxon>Pseudotrocha</taxon>
        <taxon>Ploima</taxon>
        <taxon>Brachionidae</taxon>
        <taxon>Brachionus</taxon>
    </lineage>
</organism>
<accession>A0A3M7PWP3</accession>
<protein>
    <recommendedName>
        <fullName evidence="3">RNA-directed DNA polymerase from mobile element jockey-like</fullName>
    </recommendedName>
</protein>
<dbReference type="Proteomes" id="UP000276133">
    <property type="component" value="Unassembled WGS sequence"/>
</dbReference>
<keyword evidence="2" id="KW-1185">Reference proteome</keyword>
<dbReference type="AlphaFoldDB" id="A0A3M7PWP3"/>